<protein>
    <recommendedName>
        <fullName evidence="10">Cell division protein FtsW</fullName>
    </recommendedName>
</protein>
<dbReference type="GO" id="GO:0008360">
    <property type="term" value="P:regulation of cell shape"/>
    <property type="evidence" value="ECO:0007669"/>
    <property type="project" value="UniProtKB-KW"/>
</dbReference>
<evidence type="ECO:0000256" key="1">
    <source>
        <dbReference type="ARBA" id="ARBA00004141"/>
    </source>
</evidence>
<keyword evidence="5 7" id="KW-0472">Membrane</keyword>
<evidence type="ECO:0000313" key="9">
    <source>
        <dbReference type="Proteomes" id="UP000003822"/>
    </source>
</evidence>
<evidence type="ECO:0000256" key="6">
    <source>
        <dbReference type="SAM" id="MobiDB-lite"/>
    </source>
</evidence>
<feature type="compositionally biased region" description="Polar residues" evidence="6">
    <location>
        <begin position="601"/>
        <end position="615"/>
    </location>
</feature>
<feature type="compositionally biased region" description="Low complexity" evidence="6">
    <location>
        <begin position="482"/>
        <end position="497"/>
    </location>
</feature>
<feature type="compositionally biased region" description="Pro residues" evidence="6">
    <location>
        <begin position="514"/>
        <end position="531"/>
    </location>
</feature>
<comment type="subcellular location">
    <subcellularLocation>
        <location evidence="1">Membrane</location>
        <topology evidence="1">Multi-pass membrane protein</topology>
    </subcellularLocation>
</comment>
<keyword evidence="2 7" id="KW-0812">Transmembrane</keyword>
<organism evidence="8 9">
    <name type="scientific">Actinomyces graevenitzii C83</name>
    <dbReference type="NCBI Taxonomy" id="435830"/>
    <lineage>
        <taxon>Bacteria</taxon>
        <taxon>Bacillati</taxon>
        <taxon>Actinomycetota</taxon>
        <taxon>Actinomycetes</taxon>
        <taxon>Actinomycetales</taxon>
        <taxon>Actinomycetaceae</taxon>
        <taxon>Actinomyces</taxon>
    </lineage>
</organism>
<feature type="compositionally biased region" description="Low complexity" evidence="6">
    <location>
        <begin position="565"/>
        <end position="577"/>
    </location>
</feature>
<dbReference type="PANTHER" id="PTHR30474:SF3">
    <property type="entry name" value="PEPTIDOGLYCAN GLYCOSYLTRANSFERASE RODA"/>
    <property type="match status" value="1"/>
</dbReference>
<reference evidence="8 9" key="1">
    <citation type="submission" date="2011-10" db="EMBL/GenBank/DDBJ databases">
        <title>The Genome Sequence of Actinomyces graevenitzii C83.</title>
        <authorList>
            <consortium name="The Broad Institute Genome Sequencing Platform"/>
            <consortium name="The Broad Institute Genome Sequencing Center for Infectious Disease"/>
            <person name="Earl A."/>
            <person name="Ward D."/>
            <person name="Feldgarden M."/>
            <person name="Gevers D."/>
            <person name="Sibley C.D."/>
            <person name="Field T.R."/>
            <person name="Grinwis M."/>
            <person name="Eshaghurshan C.S."/>
            <person name="Surette M.G."/>
            <person name="Young S.K."/>
            <person name="Zeng Q."/>
            <person name="Gargeya S."/>
            <person name="Fitzgerald M."/>
            <person name="Haas B."/>
            <person name="Abouelleil A."/>
            <person name="Alvarado L."/>
            <person name="Arachchi H.M."/>
            <person name="Berlin A."/>
            <person name="Brown A."/>
            <person name="Chapman S.B."/>
            <person name="Chen Z."/>
            <person name="Dunbar C."/>
            <person name="Freedman E."/>
            <person name="Gearin G."/>
            <person name="Goldberg J."/>
            <person name="Griggs A."/>
            <person name="Gujja S."/>
            <person name="Heiman D."/>
            <person name="Howarth C."/>
            <person name="Larson L."/>
            <person name="Lui A."/>
            <person name="MacDonald P.J.P."/>
            <person name="Montmayeur A."/>
            <person name="Murphy C."/>
            <person name="Neiman D."/>
            <person name="Pearson M."/>
            <person name="Priest M."/>
            <person name="Roberts A."/>
            <person name="Saif S."/>
            <person name="Shea T."/>
            <person name="Shenoy N."/>
            <person name="Sisk P."/>
            <person name="Stolte C."/>
            <person name="Sykes S."/>
            <person name="Wortman J."/>
            <person name="Nusbaum C."/>
            <person name="Birren B."/>
        </authorList>
    </citation>
    <scope>NUCLEOTIDE SEQUENCE [LARGE SCALE GENOMIC DNA]</scope>
    <source>
        <strain evidence="8 9">C83</strain>
    </source>
</reference>
<dbReference type="GO" id="GO:0015648">
    <property type="term" value="F:lipid-linked peptidoglycan transporter activity"/>
    <property type="evidence" value="ECO:0007669"/>
    <property type="project" value="TreeGrafter"/>
</dbReference>
<evidence type="ECO:0000256" key="3">
    <source>
        <dbReference type="ARBA" id="ARBA00022960"/>
    </source>
</evidence>
<keyword evidence="4 7" id="KW-1133">Transmembrane helix</keyword>
<feature type="transmembrane region" description="Helical" evidence="7">
    <location>
        <begin position="357"/>
        <end position="377"/>
    </location>
</feature>
<feature type="region of interest" description="Disordered" evidence="6">
    <location>
        <begin position="476"/>
        <end position="622"/>
    </location>
</feature>
<dbReference type="RefSeq" id="WP_005986771.1">
    <property type="nucleotide sequence ID" value="NZ_JH470338.1"/>
</dbReference>
<evidence type="ECO:0000313" key="8">
    <source>
        <dbReference type="EMBL" id="EHM87639.1"/>
    </source>
</evidence>
<feature type="transmembrane region" description="Helical" evidence="7">
    <location>
        <begin position="215"/>
        <end position="232"/>
    </location>
</feature>
<feature type="transmembrane region" description="Helical" evidence="7">
    <location>
        <begin position="70"/>
        <end position="88"/>
    </location>
</feature>
<dbReference type="PATRIC" id="fig|435830.3.peg.1273"/>
<proteinExistence type="predicted"/>
<dbReference type="HOGENOM" id="CLU_029243_3_1_11"/>
<feature type="transmembrane region" description="Helical" evidence="7">
    <location>
        <begin position="43"/>
        <end position="63"/>
    </location>
</feature>
<keyword evidence="3" id="KW-0133">Cell shape</keyword>
<evidence type="ECO:0000256" key="2">
    <source>
        <dbReference type="ARBA" id="ARBA00022692"/>
    </source>
</evidence>
<evidence type="ECO:0000256" key="5">
    <source>
        <dbReference type="ARBA" id="ARBA00023136"/>
    </source>
</evidence>
<dbReference type="eggNOG" id="COG0772">
    <property type="taxonomic scope" value="Bacteria"/>
</dbReference>
<evidence type="ECO:0008006" key="10">
    <source>
        <dbReference type="Google" id="ProtNLM"/>
    </source>
</evidence>
<feature type="transmembrane region" description="Helical" evidence="7">
    <location>
        <begin position="175"/>
        <end position="195"/>
    </location>
</feature>
<evidence type="ECO:0000256" key="4">
    <source>
        <dbReference type="ARBA" id="ARBA00022989"/>
    </source>
</evidence>
<sequence length="622" mass="66184">MNLIKPSSGRWSEVLLLVIALVIGLGGFLLTILNRTGSAPTSIWQLAGSLLGISIAVHLWVRWRAPYADPVLLPTAVALNGLGLAMISRLDIAYRKLEQTEYIVGFKQVAWTSIGVILCCAALFFIRDYRQLRRWDTWCMWLGIVCLVLPFVPGLGREINGSQIWIVVPGLGMSFQPAELTKVLLSIFFASYLVANRDNLALSGRRILGVHFPRWRHLMPMMVVWAASIGVLVMQKDLGTSVMIFGMFVVVLYVATNRPSWLIIGATLAIVGLALLWLLFEPVLSSHLAHVTGRVNAWRFAMDDKVYSSIGGSWQLVMGLFGMASGGLFGTGWGKGYPNLVTFANSDFITSSFGEELGLTGLTAILLMYLVFIERGLRTAVALRDGFGKLLATALSFTMALQVFVVVGGVTRLIPLTGLTMPFLAYGGSSLVANWVILALLLRLSDAARRPTVRAPQIIDTTELPESLRRQIAQENAEADKAAAASAGTPDAAAAGYGPAGPQGGSVPQGGPQGPVPYGPGPQGGPGPYGPQGPTGGPGPYGPQGPTAGPQGTAPQGIPMGGPQGAPATQPAPTLTPNRAHGRRAAQPAQQVQPVQPVQPGRTNPPSAQDHQNTEVIRGVFE</sequence>
<feature type="transmembrane region" description="Helical" evidence="7">
    <location>
        <begin position="238"/>
        <end position="255"/>
    </location>
</feature>
<comment type="caution">
    <text evidence="8">The sequence shown here is derived from an EMBL/GenBank/DDBJ whole genome shotgun (WGS) entry which is preliminary data.</text>
</comment>
<feature type="transmembrane region" description="Helical" evidence="7">
    <location>
        <begin position="138"/>
        <end position="155"/>
    </location>
</feature>
<feature type="transmembrane region" description="Helical" evidence="7">
    <location>
        <begin position="389"/>
        <end position="411"/>
    </location>
</feature>
<dbReference type="Pfam" id="PF01098">
    <property type="entry name" value="FTSW_RODA_SPOVE"/>
    <property type="match status" value="1"/>
</dbReference>
<dbReference type="GO" id="GO:0032153">
    <property type="term" value="C:cell division site"/>
    <property type="evidence" value="ECO:0007669"/>
    <property type="project" value="TreeGrafter"/>
</dbReference>
<feature type="transmembrane region" description="Helical" evidence="7">
    <location>
        <begin position="262"/>
        <end position="280"/>
    </location>
</feature>
<feature type="compositionally biased region" description="Gly residues" evidence="6">
    <location>
        <begin position="498"/>
        <end position="513"/>
    </location>
</feature>
<dbReference type="GO" id="GO:0005886">
    <property type="term" value="C:plasma membrane"/>
    <property type="evidence" value="ECO:0007669"/>
    <property type="project" value="TreeGrafter"/>
</dbReference>
<dbReference type="Proteomes" id="UP000003822">
    <property type="component" value="Unassembled WGS sequence"/>
</dbReference>
<feature type="compositionally biased region" description="Low complexity" evidence="6">
    <location>
        <begin position="544"/>
        <end position="557"/>
    </location>
</feature>
<dbReference type="AlphaFoldDB" id="G9PGF2"/>
<accession>G9PGF2</accession>
<dbReference type="STRING" id="435830.HMPREF0045_01326"/>
<dbReference type="InterPro" id="IPR001182">
    <property type="entry name" value="FtsW/RodA"/>
</dbReference>
<keyword evidence="9" id="KW-1185">Reference proteome</keyword>
<dbReference type="GO" id="GO:0051301">
    <property type="term" value="P:cell division"/>
    <property type="evidence" value="ECO:0007669"/>
    <property type="project" value="InterPro"/>
</dbReference>
<feature type="transmembrane region" description="Helical" evidence="7">
    <location>
        <begin position="108"/>
        <end position="126"/>
    </location>
</feature>
<feature type="transmembrane region" description="Helical" evidence="7">
    <location>
        <begin position="12"/>
        <end position="31"/>
    </location>
</feature>
<feature type="transmembrane region" description="Helical" evidence="7">
    <location>
        <begin position="423"/>
        <end position="444"/>
    </location>
</feature>
<dbReference type="EMBL" id="ACRN01000011">
    <property type="protein sequence ID" value="EHM87639.1"/>
    <property type="molecule type" value="Genomic_DNA"/>
</dbReference>
<feature type="compositionally biased region" description="Low complexity" evidence="6">
    <location>
        <begin position="585"/>
        <end position="600"/>
    </location>
</feature>
<gene>
    <name evidence="8" type="ORF">HMPREF0045_01326</name>
</gene>
<evidence type="ECO:0000256" key="7">
    <source>
        <dbReference type="SAM" id="Phobius"/>
    </source>
</evidence>
<dbReference type="PANTHER" id="PTHR30474">
    <property type="entry name" value="CELL CYCLE PROTEIN"/>
    <property type="match status" value="1"/>
</dbReference>
<name>G9PGF2_9ACTO</name>